<accession>A0A161P547</accession>
<evidence type="ECO:0000313" key="7">
    <source>
        <dbReference type="EMBL" id="KYG27065.1"/>
    </source>
</evidence>
<reference evidence="7" key="1">
    <citation type="submission" date="2016-02" db="EMBL/GenBank/DDBJ databases">
        <title>Genome sequence of Bacillus trypoxylicola KCTC 13244(T).</title>
        <authorList>
            <person name="Jeong H."/>
            <person name="Park S.-H."/>
            <person name="Choi S.-K."/>
        </authorList>
    </citation>
    <scope>NUCLEOTIDE SEQUENCE [LARGE SCALE GENOMIC DNA]</scope>
    <source>
        <strain evidence="7">KCTC 13244</strain>
    </source>
</reference>
<dbReference type="Pfam" id="PF02826">
    <property type="entry name" value="2-Hacid_dh_C"/>
    <property type="match status" value="1"/>
</dbReference>
<name>A0A161P547_9BACI</name>
<evidence type="ECO:0000256" key="3">
    <source>
        <dbReference type="ARBA" id="ARBA00023027"/>
    </source>
</evidence>
<dbReference type="Pfam" id="PF00389">
    <property type="entry name" value="2-Hacid_dh"/>
    <property type="match status" value="1"/>
</dbReference>
<evidence type="ECO:0000256" key="2">
    <source>
        <dbReference type="ARBA" id="ARBA00023002"/>
    </source>
</evidence>
<sequence>MTRKIIISQNINQDLLKAISDKMSDWEIIHGKDPSIWNNEVAKAEIIIGWRDEMKNALDSSQIKWIQSWSAGVDSFPLRQFEEKGITLTSANGVHAYPISETVMALILSFTRKIHEYVRNQQEKKWHNQGLKLEIHNKTVGIFGVGAIGKEIAKICKSFNMKVIGVRNRPIKEEYFDQMYSQEQQEEVLPQCDFIICALPLTERTHHLFNKRSFKLMKNTAFFVNIGRGLSVKEQDLIEALENGIIAGAGLDVFETEPLPVNSPLWEMEQVIITPHTAGSTEYYNQRVIQDIFLPNLQAYLEKKDQLPINQVNYSSGY</sequence>
<evidence type="ECO:0000313" key="8">
    <source>
        <dbReference type="Proteomes" id="UP000075806"/>
    </source>
</evidence>
<organism evidence="7 8">
    <name type="scientific">Alkalihalobacillus trypoxylicola</name>
    <dbReference type="NCBI Taxonomy" id="519424"/>
    <lineage>
        <taxon>Bacteria</taxon>
        <taxon>Bacillati</taxon>
        <taxon>Bacillota</taxon>
        <taxon>Bacilli</taxon>
        <taxon>Bacillales</taxon>
        <taxon>Bacillaceae</taxon>
        <taxon>Alkalihalobacillus</taxon>
    </lineage>
</organism>
<keyword evidence="3" id="KW-0520">NAD</keyword>
<dbReference type="AlphaFoldDB" id="A0A161P547"/>
<evidence type="ECO:0000259" key="6">
    <source>
        <dbReference type="Pfam" id="PF02826"/>
    </source>
</evidence>
<gene>
    <name evidence="7" type="ORF">AZF04_12090</name>
</gene>
<dbReference type="RefSeq" id="WP_061950010.1">
    <property type="nucleotide sequence ID" value="NZ_LTAO01000037.1"/>
</dbReference>
<evidence type="ECO:0000256" key="1">
    <source>
        <dbReference type="ARBA" id="ARBA00005854"/>
    </source>
</evidence>
<dbReference type="EMBL" id="LTAO01000037">
    <property type="protein sequence ID" value="KYG27065.1"/>
    <property type="molecule type" value="Genomic_DNA"/>
</dbReference>
<comment type="similarity">
    <text evidence="1 4">Belongs to the D-isomer specific 2-hydroxyacid dehydrogenase family.</text>
</comment>
<feature type="domain" description="D-isomer specific 2-hydroxyacid dehydrogenase catalytic" evidence="5">
    <location>
        <begin position="5"/>
        <end position="303"/>
    </location>
</feature>
<comment type="caution">
    <text evidence="7">The sequence shown here is derived from an EMBL/GenBank/DDBJ whole genome shotgun (WGS) entry which is preliminary data.</text>
</comment>
<dbReference type="SUPFAM" id="SSF52283">
    <property type="entry name" value="Formate/glycerate dehydrogenase catalytic domain-like"/>
    <property type="match status" value="1"/>
</dbReference>
<keyword evidence="8" id="KW-1185">Reference proteome</keyword>
<feature type="domain" description="D-isomer specific 2-hydroxyacid dehydrogenase NAD-binding" evidence="6">
    <location>
        <begin position="104"/>
        <end position="278"/>
    </location>
</feature>
<dbReference type="InterPro" id="IPR006139">
    <property type="entry name" value="D-isomer_2_OHA_DH_cat_dom"/>
</dbReference>
<dbReference type="STRING" id="519424.AZF04_12090"/>
<dbReference type="Proteomes" id="UP000075806">
    <property type="component" value="Unassembled WGS sequence"/>
</dbReference>
<dbReference type="InterPro" id="IPR006140">
    <property type="entry name" value="D-isomer_DH_NAD-bd"/>
</dbReference>
<evidence type="ECO:0000259" key="5">
    <source>
        <dbReference type="Pfam" id="PF00389"/>
    </source>
</evidence>
<evidence type="ECO:0000256" key="4">
    <source>
        <dbReference type="RuleBase" id="RU003719"/>
    </source>
</evidence>
<dbReference type="InterPro" id="IPR036291">
    <property type="entry name" value="NAD(P)-bd_dom_sf"/>
</dbReference>
<keyword evidence="2 4" id="KW-0560">Oxidoreductase</keyword>
<dbReference type="FunFam" id="3.40.50.720:FF:000363">
    <property type="entry name" value="D-isomer specific 2-hydroxyacid dehydrogenase"/>
    <property type="match status" value="1"/>
</dbReference>
<dbReference type="PANTHER" id="PTHR43333">
    <property type="entry name" value="2-HACID_DH_C DOMAIN-CONTAINING PROTEIN"/>
    <property type="match status" value="1"/>
</dbReference>
<dbReference type="GO" id="GO:0016616">
    <property type="term" value="F:oxidoreductase activity, acting on the CH-OH group of donors, NAD or NADP as acceptor"/>
    <property type="evidence" value="ECO:0007669"/>
    <property type="project" value="InterPro"/>
</dbReference>
<dbReference type="GO" id="GO:0051287">
    <property type="term" value="F:NAD binding"/>
    <property type="evidence" value="ECO:0007669"/>
    <property type="project" value="InterPro"/>
</dbReference>
<dbReference type="PANTHER" id="PTHR43333:SF1">
    <property type="entry name" value="D-ISOMER SPECIFIC 2-HYDROXYACID DEHYDROGENASE NAD-BINDING DOMAIN-CONTAINING PROTEIN"/>
    <property type="match status" value="1"/>
</dbReference>
<dbReference type="Gene3D" id="3.40.50.720">
    <property type="entry name" value="NAD(P)-binding Rossmann-like Domain"/>
    <property type="match status" value="2"/>
</dbReference>
<protein>
    <submittedName>
        <fullName evidence="7">Hydroxyacid dehydrogenase</fullName>
    </submittedName>
</protein>
<dbReference type="CDD" id="cd05300">
    <property type="entry name" value="2-Hacid_dh_1"/>
    <property type="match status" value="1"/>
</dbReference>
<dbReference type="SUPFAM" id="SSF51735">
    <property type="entry name" value="NAD(P)-binding Rossmann-fold domains"/>
    <property type="match status" value="1"/>
</dbReference>
<proteinExistence type="inferred from homology"/>
<dbReference type="OrthoDB" id="9805416at2"/>